<dbReference type="Proteomes" id="UP000199046">
    <property type="component" value="Unassembled WGS sequence"/>
</dbReference>
<dbReference type="OrthoDB" id="6184218at2"/>
<dbReference type="InterPro" id="IPR010279">
    <property type="entry name" value="YqjD/ElaB"/>
</dbReference>
<organism evidence="3 4">
    <name type="scientific">Kushneria avicenniae</name>
    <dbReference type="NCBI Taxonomy" id="402385"/>
    <lineage>
        <taxon>Bacteria</taxon>
        <taxon>Pseudomonadati</taxon>
        <taxon>Pseudomonadota</taxon>
        <taxon>Gammaproteobacteria</taxon>
        <taxon>Oceanospirillales</taxon>
        <taxon>Halomonadaceae</taxon>
        <taxon>Kushneria</taxon>
    </lineage>
</organism>
<dbReference type="PANTHER" id="PTHR35893">
    <property type="entry name" value="INNER MEMBRANE PROTEIN-RELATED"/>
    <property type="match status" value="1"/>
</dbReference>
<keyword evidence="4" id="KW-1185">Reference proteome</keyword>
<dbReference type="RefSeq" id="WP_090134055.1">
    <property type="nucleotide sequence ID" value="NZ_FOLY01000004.1"/>
</dbReference>
<sequence>MGIFSSSESRTRRRLKDYEKELNKRGARALARYEDELDSTGDKVRSRLRGAGDQIGQRWHQARDRVEDEGHRAWELTEEGARDLDRHVHENAWSYIGAGAAIGLVAGLLLGRRF</sequence>
<dbReference type="Pfam" id="PF19029">
    <property type="entry name" value="DUF883_C"/>
    <property type="match status" value="1"/>
</dbReference>
<keyword evidence="1" id="KW-0472">Membrane</keyword>
<dbReference type="GO" id="GO:0043022">
    <property type="term" value="F:ribosome binding"/>
    <property type="evidence" value="ECO:0007669"/>
    <property type="project" value="InterPro"/>
</dbReference>
<proteinExistence type="predicted"/>
<dbReference type="InterPro" id="IPR043605">
    <property type="entry name" value="DUF883_C"/>
</dbReference>
<dbReference type="STRING" id="402385.SAMN05421848_2298"/>
<evidence type="ECO:0000259" key="2">
    <source>
        <dbReference type="Pfam" id="PF19029"/>
    </source>
</evidence>
<name>A0A1I1L1N2_9GAMM</name>
<dbReference type="AlphaFoldDB" id="A0A1I1L1N2"/>
<evidence type="ECO:0000313" key="3">
    <source>
        <dbReference type="EMBL" id="SFC66442.1"/>
    </source>
</evidence>
<accession>A0A1I1L1N2</accession>
<evidence type="ECO:0000256" key="1">
    <source>
        <dbReference type="SAM" id="Phobius"/>
    </source>
</evidence>
<keyword evidence="1" id="KW-0812">Transmembrane</keyword>
<keyword evidence="1" id="KW-1133">Transmembrane helix</keyword>
<dbReference type="EMBL" id="FOLY01000004">
    <property type="protein sequence ID" value="SFC66442.1"/>
    <property type="molecule type" value="Genomic_DNA"/>
</dbReference>
<evidence type="ECO:0000313" key="4">
    <source>
        <dbReference type="Proteomes" id="UP000199046"/>
    </source>
</evidence>
<feature type="domain" description="DUF883" evidence="2">
    <location>
        <begin position="85"/>
        <end position="113"/>
    </location>
</feature>
<reference evidence="4" key="1">
    <citation type="submission" date="2016-10" db="EMBL/GenBank/DDBJ databases">
        <authorList>
            <person name="Varghese N."/>
            <person name="Submissions S."/>
        </authorList>
    </citation>
    <scope>NUCLEOTIDE SEQUENCE [LARGE SCALE GENOMIC DNA]</scope>
    <source>
        <strain evidence="4">DSM 23439</strain>
    </source>
</reference>
<feature type="transmembrane region" description="Helical" evidence="1">
    <location>
        <begin position="92"/>
        <end position="111"/>
    </location>
</feature>
<dbReference type="PANTHER" id="PTHR35893:SF3">
    <property type="entry name" value="INNER MEMBRANE PROTEIN"/>
    <property type="match status" value="1"/>
</dbReference>
<gene>
    <name evidence="3" type="ORF">SAMN05421848_2298</name>
</gene>
<protein>
    <submittedName>
        <fullName evidence="3">Membrane-anchored ribosome-binding protein, inhibits growth in stationary phase, ElaB/YqjD/DUF883 family</fullName>
    </submittedName>
</protein>